<name>A0A1M7H6K8_RUMFL</name>
<accession>A0A1M7H6K8</accession>
<organism evidence="2 3">
    <name type="scientific">Ruminococcus flavefaciens</name>
    <dbReference type="NCBI Taxonomy" id="1265"/>
    <lineage>
        <taxon>Bacteria</taxon>
        <taxon>Bacillati</taxon>
        <taxon>Bacillota</taxon>
        <taxon>Clostridia</taxon>
        <taxon>Eubacteriales</taxon>
        <taxon>Oscillospiraceae</taxon>
        <taxon>Ruminococcus</taxon>
    </lineage>
</organism>
<sequence length="441" mass="50764">MNINDYKKVTDRLEPDERCRKEVLGMNKGENKIKQSINNEFEEKVSGVEVKHGNNAMKYISIAAAFVLVAGGIGTTGYLMHRNGSSQLTDVIEETASEAFAEEMTEDESEIITEEEEKPIEYDYDVIANNLTDRYLEGVNILVNGDVDYDSNDSITFYTYDSHKDDWNKYGGERTFYRVTDERFKNCQDIYEYYKEPLASVIGVKGYEDYQYEMPENYEDAQNIEGRGSILSWLGGDISKFEVGSKVDISPDGEETRDNQAMSVNNALYVEYNGQLYVNDWSIEPHQIGRGKFIEKYNSDPKITDKSEDCIQVSRYCKVNYADWDNFKYGEEKQFYIYLVNGEWKIGAVNIGVRPEYDAAVAIYYDSQGNTDYNDINFDCDEFMSRLELIDYNEETHISKVHVILHDMNGNDAAEITAEVNLDNNSDSYYKVISKDITRLK</sequence>
<feature type="transmembrane region" description="Helical" evidence="1">
    <location>
        <begin position="59"/>
        <end position="80"/>
    </location>
</feature>
<keyword evidence="1" id="KW-0472">Membrane</keyword>
<dbReference type="Proteomes" id="UP000184394">
    <property type="component" value="Unassembled WGS sequence"/>
</dbReference>
<dbReference type="RefSeq" id="WP_072948538.1">
    <property type="nucleotide sequence ID" value="NZ_FRCT01000002.1"/>
</dbReference>
<dbReference type="OrthoDB" id="1817985at2"/>
<protein>
    <submittedName>
        <fullName evidence="2">Uncharacterized protein</fullName>
    </submittedName>
</protein>
<dbReference type="AlphaFoldDB" id="A0A1M7H6K8"/>
<evidence type="ECO:0000313" key="2">
    <source>
        <dbReference type="EMBL" id="SHM24194.1"/>
    </source>
</evidence>
<proteinExistence type="predicted"/>
<dbReference type="EMBL" id="FRCT01000002">
    <property type="protein sequence ID" value="SHM24194.1"/>
    <property type="molecule type" value="Genomic_DNA"/>
</dbReference>
<reference evidence="2 3" key="1">
    <citation type="submission" date="2016-11" db="EMBL/GenBank/DDBJ databases">
        <authorList>
            <person name="Jaros S."/>
            <person name="Januszkiewicz K."/>
            <person name="Wedrychowicz H."/>
        </authorList>
    </citation>
    <scope>NUCLEOTIDE SEQUENCE [LARGE SCALE GENOMIC DNA]</scope>
    <source>
        <strain evidence="2 3">Y1</strain>
    </source>
</reference>
<evidence type="ECO:0000256" key="1">
    <source>
        <dbReference type="SAM" id="Phobius"/>
    </source>
</evidence>
<gene>
    <name evidence="2" type="ORF">SAMN04487860_102154</name>
</gene>
<keyword evidence="1" id="KW-1133">Transmembrane helix</keyword>
<keyword evidence="1" id="KW-0812">Transmembrane</keyword>
<evidence type="ECO:0000313" key="3">
    <source>
        <dbReference type="Proteomes" id="UP000184394"/>
    </source>
</evidence>